<accession>A0A2A3TXP2</accession>
<name>A0A2A3TXP2_LEVBR</name>
<comment type="caution">
    <text evidence="1">The sequence shown here is derived from an EMBL/GenBank/DDBJ whole genome shotgun (WGS) entry which is preliminary data.</text>
</comment>
<dbReference type="Proteomes" id="UP000217918">
    <property type="component" value="Unassembled WGS sequence"/>
</dbReference>
<dbReference type="EMBL" id="NVYO01000001">
    <property type="protein sequence ID" value="PBQ23874.1"/>
    <property type="molecule type" value="Genomic_DNA"/>
</dbReference>
<organism evidence="1 2">
    <name type="scientific">Levilactobacillus brevis</name>
    <name type="common">Lactobacillus brevis</name>
    <dbReference type="NCBI Taxonomy" id="1580"/>
    <lineage>
        <taxon>Bacteria</taxon>
        <taxon>Bacillati</taxon>
        <taxon>Bacillota</taxon>
        <taxon>Bacilli</taxon>
        <taxon>Lactobacillales</taxon>
        <taxon>Lactobacillaceae</taxon>
        <taxon>Levilactobacillus</taxon>
    </lineage>
</organism>
<sequence length="236" mass="27315">MSEFIHLIEISGDGIEIHFPKICSFCNASLPDHIEILSKGYTRNAKGAVIEHGIYFLLFKCPYCENLILRLFDVRKERETGRFRRIGILKKQYKKTKNVTFPESIKAISPRFISVYSQSFHSEQQGLDELSGMGYRKALEILVKDYAIYKFPNDSKSIMKKSFQDALKKIDTNEIKVLGQVATKIGNDETHYYRKHDWKVSELKNYIQSIVFFISSDLNFDQAGVRLAQDHAQKSE</sequence>
<protein>
    <recommendedName>
        <fullName evidence="3">DUF4145 domain-containing protein</fullName>
    </recommendedName>
</protein>
<dbReference type="AlphaFoldDB" id="A0A2A3TXP2"/>
<evidence type="ECO:0008006" key="3">
    <source>
        <dbReference type="Google" id="ProtNLM"/>
    </source>
</evidence>
<reference evidence="1 2" key="1">
    <citation type="submission" date="2017-09" db="EMBL/GenBank/DDBJ databases">
        <title>Genome sequence of Lactobacillus brevis D7.</title>
        <authorList>
            <person name="Kwon M.-S."/>
            <person name="Lim S.K."/>
            <person name="Choi H.-J."/>
        </authorList>
    </citation>
    <scope>NUCLEOTIDE SEQUENCE [LARGE SCALE GENOMIC DNA]</scope>
    <source>
        <strain evidence="1 2">D7</strain>
    </source>
</reference>
<gene>
    <name evidence="1" type="ORF">CNR29_07525</name>
</gene>
<evidence type="ECO:0000313" key="1">
    <source>
        <dbReference type="EMBL" id="PBQ23874.1"/>
    </source>
</evidence>
<dbReference type="RefSeq" id="WP_096110097.1">
    <property type="nucleotide sequence ID" value="NZ_NVYO01000001.1"/>
</dbReference>
<evidence type="ECO:0000313" key="2">
    <source>
        <dbReference type="Proteomes" id="UP000217918"/>
    </source>
</evidence>
<proteinExistence type="predicted"/>